<reference evidence="4" key="1">
    <citation type="journal article" date="2015" name="Genome Biol. Evol.">
        <title>Physical Mapping and Refinement of the Painted Turtle Genome (Chrysemys picta) Inform Amniote Genome Evolution and Challenge Turtle-Bird Chromosomal Conservation.</title>
        <authorList>
            <person name="Badenhorst D."/>
            <person name="Hillier L.W."/>
            <person name="Literman R."/>
            <person name="Montiel E.E."/>
            <person name="Radhakrishnan S."/>
            <person name="Shen Y."/>
            <person name="Minx P."/>
            <person name="Janes D.E."/>
            <person name="Warren W.C."/>
            <person name="Edwards S.V."/>
            <person name="Valenzuela N."/>
        </authorList>
    </citation>
    <scope>NUCLEOTIDE SEQUENCE [LARGE SCALE GENOMIC DNA]</scope>
</reference>
<dbReference type="GO" id="GO:0032154">
    <property type="term" value="C:cleavage furrow"/>
    <property type="evidence" value="ECO:0007669"/>
    <property type="project" value="Ensembl"/>
</dbReference>
<evidence type="ECO:0000256" key="3">
    <source>
        <dbReference type="PROSITE-ProRule" id="PRU00023"/>
    </source>
</evidence>
<dbReference type="InterPro" id="IPR002110">
    <property type="entry name" value="Ankyrin_rpt"/>
</dbReference>
<dbReference type="Pfam" id="PF12796">
    <property type="entry name" value="Ank_2"/>
    <property type="match status" value="1"/>
</dbReference>
<dbReference type="PROSITE" id="PS50297">
    <property type="entry name" value="ANK_REP_REGION"/>
    <property type="match status" value="1"/>
</dbReference>
<dbReference type="AlphaFoldDB" id="A0A8C3HMV7"/>
<dbReference type="SUPFAM" id="SSF48403">
    <property type="entry name" value="Ankyrin repeat"/>
    <property type="match status" value="1"/>
</dbReference>
<dbReference type="GeneTree" id="ENSGT00390000008829"/>
<evidence type="ECO:0000256" key="1">
    <source>
        <dbReference type="ARBA" id="ARBA00022737"/>
    </source>
</evidence>
<dbReference type="Gene3D" id="1.25.40.20">
    <property type="entry name" value="Ankyrin repeat-containing domain"/>
    <property type="match status" value="1"/>
</dbReference>
<accession>A0A8C3HMV7</accession>
<dbReference type="PANTHER" id="PTHR24201:SF15">
    <property type="entry name" value="ANKYRIN REPEAT DOMAIN-CONTAINING PROTEIN 66"/>
    <property type="match status" value="1"/>
</dbReference>
<dbReference type="Proteomes" id="UP000694380">
    <property type="component" value="Chromosome 8"/>
</dbReference>
<gene>
    <name evidence="4" type="primary">ANKRD45</name>
</gene>
<reference evidence="4" key="2">
    <citation type="submission" date="2025-08" db="UniProtKB">
        <authorList>
            <consortium name="Ensembl"/>
        </authorList>
    </citation>
    <scope>IDENTIFICATION</scope>
</reference>
<name>A0A8C3HMV7_CHRPI</name>
<dbReference type="SMART" id="SM00248">
    <property type="entry name" value="ANK"/>
    <property type="match status" value="2"/>
</dbReference>
<evidence type="ECO:0000256" key="2">
    <source>
        <dbReference type="ARBA" id="ARBA00023043"/>
    </source>
</evidence>
<dbReference type="Gene3D" id="1.20.1270.10">
    <property type="match status" value="1"/>
</dbReference>
<dbReference type="PROSITE" id="PS50088">
    <property type="entry name" value="ANK_REPEAT"/>
    <property type="match status" value="1"/>
</dbReference>
<dbReference type="InterPro" id="IPR036770">
    <property type="entry name" value="Ankyrin_rpt-contain_sf"/>
</dbReference>
<feature type="repeat" description="ANK" evidence="3">
    <location>
        <begin position="185"/>
        <end position="217"/>
    </location>
</feature>
<dbReference type="GO" id="GO:0005829">
    <property type="term" value="C:cytosol"/>
    <property type="evidence" value="ECO:0007669"/>
    <property type="project" value="Ensembl"/>
</dbReference>
<dbReference type="GO" id="GO:0030496">
    <property type="term" value="C:midbody"/>
    <property type="evidence" value="ECO:0007669"/>
    <property type="project" value="Ensembl"/>
</dbReference>
<dbReference type="InterPro" id="IPR029048">
    <property type="entry name" value="HSP70_C_sf"/>
</dbReference>
<dbReference type="GO" id="GO:0008283">
    <property type="term" value="P:cell population proliferation"/>
    <property type="evidence" value="ECO:0007669"/>
    <property type="project" value="Ensembl"/>
</dbReference>
<evidence type="ECO:0000313" key="4">
    <source>
        <dbReference type="Ensembl" id="ENSCPBP00000020489.1"/>
    </source>
</evidence>
<sequence>MIPPAIFTSDFPLISRLSGIVHPGTLGSRPCPPAAWAGPFHDVNLPWNPEESEGGTQRTVAIATAEAVCIGVGQAGSGIAFLGLGDIALETMELVEATQPADTGESKEPEYSNPLLRPALTGDVEGVQQIFADPEDPDGEKAMQLLIEKDIVGRDLLYATSMAGQSAVIRALAKYGVVMKDKTARGYTLLHCAAAWGQLETLKTLVELEADILATNFRGEKARDIADRYAQTDCVEFLDWAEAKQALRTFIAHIQATIADPEKVQGRLNKEDKNMSLSACRVKCDWLENAKEPTRQDFLDQKQQLEDIMLPIFTKLAMPRPPTAKSTRSALNCSKI</sequence>
<keyword evidence="2 3" id="KW-0040">ANK repeat</keyword>
<organism evidence="4 5">
    <name type="scientific">Chrysemys picta bellii</name>
    <name type="common">Western painted turtle</name>
    <name type="synonym">Emys bellii</name>
    <dbReference type="NCBI Taxonomy" id="8478"/>
    <lineage>
        <taxon>Eukaryota</taxon>
        <taxon>Metazoa</taxon>
        <taxon>Chordata</taxon>
        <taxon>Craniata</taxon>
        <taxon>Vertebrata</taxon>
        <taxon>Euteleostomi</taxon>
        <taxon>Archelosauria</taxon>
        <taxon>Testudinata</taxon>
        <taxon>Testudines</taxon>
        <taxon>Cryptodira</taxon>
        <taxon>Durocryptodira</taxon>
        <taxon>Testudinoidea</taxon>
        <taxon>Emydidae</taxon>
        <taxon>Chrysemys</taxon>
    </lineage>
</organism>
<keyword evidence="1" id="KW-0677">Repeat</keyword>
<protein>
    <submittedName>
        <fullName evidence="4">Ankyrin repeat domain 45</fullName>
    </submittedName>
</protein>
<dbReference type="Ensembl" id="ENSCPBT00000024125.1">
    <property type="protein sequence ID" value="ENSCPBP00000020489.1"/>
    <property type="gene ID" value="ENSCPBG00000014749.1"/>
</dbReference>
<reference evidence="4" key="3">
    <citation type="submission" date="2025-09" db="UniProtKB">
        <authorList>
            <consortium name="Ensembl"/>
        </authorList>
    </citation>
    <scope>IDENTIFICATION</scope>
</reference>
<dbReference type="InterPro" id="IPR050776">
    <property type="entry name" value="Ank_Repeat/CDKN_Inhibitor"/>
</dbReference>
<dbReference type="PANTHER" id="PTHR24201">
    <property type="entry name" value="ANK_REP_REGION DOMAIN-CONTAINING PROTEIN"/>
    <property type="match status" value="1"/>
</dbReference>
<dbReference type="SUPFAM" id="SSF100934">
    <property type="entry name" value="Heat shock protein 70kD (HSP70), C-terminal subdomain"/>
    <property type="match status" value="1"/>
</dbReference>
<dbReference type="GO" id="GO:0005813">
    <property type="term" value="C:centrosome"/>
    <property type="evidence" value="ECO:0007669"/>
    <property type="project" value="Ensembl"/>
</dbReference>
<proteinExistence type="predicted"/>
<keyword evidence="5" id="KW-1185">Reference proteome</keyword>
<evidence type="ECO:0000313" key="5">
    <source>
        <dbReference type="Proteomes" id="UP000694380"/>
    </source>
</evidence>